<dbReference type="InterPro" id="IPR050131">
    <property type="entry name" value="Peptidase_S8_subtilisin-like"/>
</dbReference>
<feature type="domain" description="SLH" evidence="9">
    <location>
        <begin position="490"/>
        <end position="549"/>
    </location>
</feature>
<dbReference type="InterPro" id="IPR023828">
    <property type="entry name" value="Peptidase_S8_Ser-AS"/>
</dbReference>
<keyword evidence="6 7" id="KW-0720">Serine protease</keyword>
<dbReference type="Gene3D" id="3.30.70.80">
    <property type="entry name" value="Peptidase S8 propeptide/proteinase inhibitor I9"/>
    <property type="match status" value="1"/>
</dbReference>
<dbReference type="PANTHER" id="PTHR43806">
    <property type="entry name" value="PEPTIDASE S8"/>
    <property type="match status" value="1"/>
</dbReference>
<dbReference type="GO" id="GO:0004252">
    <property type="term" value="F:serine-type endopeptidase activity"/>
    <property type="evidence" value="ECO:0007669"/>
    <property type="project" value="UniProtKB-UniRule"/>
</dbReference>
<evidence type="ECO:0000256" key="8">
    <source>
        <dbReference type="RuleBase" id="RU003355"/>
    </source>
</evidence>
<feature type="domain" description="SLH" evidence="9">
    <location>
        <begin position="370"/>
        <end position="434"/>
    </location>
</feature>
<dbReference type="InterPro" id="IPR037045">
    <property type="entry name" value="S8pro/Inhibitor_I9_sf"/>
</dbReference>
<dbReference type="GO" id="GO:0006508">
    <property type="term" value="P:proteolysis"/>
    <property type="evidence" value="ECO:0007669"/>
    <property type="project" value="UniProtKB-KW"/>
</dbReference>
<evidence type="ECO:0000256" key="3">
    <source>
        <dbReference type="ARBA" id="ARBA00022723"/>
    </source>
</evidence>
<gene>
    <name evidence="10" type="ORF">MF646_06545</name>
</gene>
<accession>A0A9X1ZWE3</accession>
<keyword evidence="3" id="KW-0479">Metal-binding</keyword>
<dbReference type="GO" id="GO:0046872">
    <property type="term" value="F:metal ion binding"/>
    <property type="evidence" value="ECO:0007669"/>
    <property type="project" value="UniProtKB-KW"/>
</dbReference>
<dbReference type="Proteomes" id="UP001139150">
    <property type="component" value="Unassembled WGS sequence"/>
</dbReference>
<evidence type="ECO:0000259" key="9">
    <source>
        <dbReference type="PROSITE" id="PS51272"/>
    </source>
</evidence>
<evidence type="ECO:0000256" key="5">
    <source>
        <dbReference type="ARBA" id="ARBA00022801"/>
    </source>
</evidence>
<dbReference type="Pfam" id="PF00082">
    <property type="entry name" value="Peptidase_S8"/>
    <property type="match status" value="1"/>
</dbReference>
<keyword evidence="2 7" id="KW-0645">Protease</keyword>
<evidence type="ECO:0000256" key="1">
    <source>
        <dbReference type="ARBA" id="ARBA00011073"/>
    </source>
</evidence>
<organism evidence="10 11">
    <name type="scientific">Halalkalibacter alkaliphilus</name>
    <dbReference type="NCBI Taxonomy" id="2917993"/>
    <lineage>
        <taxon>Bacteria</taxon>
        <taxon>Bacillati</taxon>
        <taxon>Bacillota</taxon>
        <taxon>Bacilli</taxon>
        <taxon>Bacillales</taxon>
        <taxon>Bacillaceae</taxon>
        <taxon>Halalkalibacter</taxon>
    </lineage>
</organism>
<keyword evidence="4" id="KW-0732">Signal</keyword>
<evidence type="ECO:0000313" key="11">
    <source>
        <dbReference type="Proteomes" id="UP001139150"/>
    </source>
</evidence>
<dbReference type="SUPFAM" id="SSF52743">
    <property type="entry name" value="Subtilisin-like"/>
    <property type="match status" value="1"/>
</dbReference>
<dbReference type="InterPro" id="IPR015500">
    <property type="entry name" value="Peptidase_S8_subtilisin-rel"/>
</dbReference>
<feature type="domain" description="SLH" evidence="9">
    <location>
        <begin position="435"/>
        <end position="489"/>
    </location>
</feature>
<dbReference type="PANTHER" id="PTHR43806:SF11">
    <property type="entry name" value="CEREVISIN-RELATED"/>
    <property type="match status" value="1"/>
</dbReference>
<dbReference type="InterPro" id="IPR001119">
    <property type="entry name" value="SLH_dom"/>
</dbReference>
<dbReference type="EMBL" id="JAKRYL010000005">
    <property type="protein sequence ID" value="MCL7746779.1"/>
    <property type="molecule type" value="Genomic_DNA"/>
</dbReference>
<dbReference type="SUPFAM" id="SSF54897">
    <property type="entry name" value="Protease propeptides/inhibitors"/>
    <property type="match status" value="1"/>
</dbReference>
<sequence length="549" mass="59832">MKAKPFILLMLSLVLLLGLDHAKEVEEYIITFNDHIDEAVLENAHIEIIESFDLFPGVVVQTSRDQLDQLILHSSIHTVEPNIQLTSTSSSSKNWGIEHLNIPQSWDSGYSGKGVKIAVIDSGIATNHSALKVTGGVSMVNYTNSYNDDFGHGTHAAGIIASTASKAPGVAQGVQLYAVKTLDRNGMGRLNDTIRGIEWAVNNGMDIINLSLGTDESHTALRSAVDEAHERGVIIVAAAGNKHSNFDKPMPVQYPARYGSVIAVSALDKNNKIARFSATGAAIELTAPGVDIYSTYLNNGYTHMDGTSMSSPFVAGVIALYKEAYPNASNIEIRRLVRNNALDLGAQGRDELFGFGLVQPPIKKGSTDPTLHSFKDVSINSWAAEHISYLFERNIITGYDNNQYFKPLDNVRRGQAVAMIGRSSNWDGTQRSTKFPDVRQDYFASGYVLEAINRGVISGYSDGTFGPNNFMTRGQMVKIIGKAYNLEGDYENTFSDVSETTTGAEALPILVELGIVGGYPDGTFQPNKPISRMQFAVIMARLLNEELRL</sequence>
<dbReference type="PROSITE" id="PS51892">
    <property type="entry name" value="SUBTILASE"/>
    <property type="match status" value="1"/>
</dbReference>
<dbReference type="Pfam" id="PF00395">
    <property type="entry name" value="SLH"/>
    <property type="match status" value="3"/>
</dbReference>
<dbReference type="InterPro" id="IPR000209">
    <property type="entry name" value="Peptidase_S8/S53_dom"/>
</dbReference>
<dbReference type="InterPro" id="IPR023827">
    <property type="entry name" value="Peptidase_S8_Asp-AS"/>
</dbReference>
<dbReference type="PROSITE" id="PS00136">
    <property type="entry name" value="SUBTILASE_ASP"/>
    <property type="match status" value="1"/>
</dbReference>
<protein>
    <submittedName>
        <fullName evidence="10">S8 family serine peptidase</fullName>
    </submittedName>
</protein>
<dbReference type="PROSITE" id="PS51272">
    <property type="entry name" value="SLH"/>
    <property type="match status" value="3"/>
</dbReference>
<name>A0A9X1ZWE3_9BACI</name>
<feature type="active site" description="Charge relay system" evidence="7">
    <location>
        <position position="121"/>
    </location>
</feature>
<proteinExistence type="inferred from homology"/>
<dbReference type="InterPro" id="IPR036852">
    <property type="entry name" value="Peptidase_S8/S53_dom_sf"/>
</dbReference>
<dbReference type="RefSeq" id="WP_250095692.1">
    <property type="nucleotide sequence ID" value="NZ_JAKRYL010000005.1"/>
</dbReference>
<evidence type="ECO:0000256" key="6">
    <source>
        <dbReference type="ARBA" id="ARBA00022825"/>
    </source>
</evidence>
<comment type="caution">
    <text evidence="10">The sequence shown here is derived from an EMBL/GenBank/DDBJ whole genome shotgun (WGS) entry which is preliminary data.</text>
</comment>
<dbReference type="CDD" id="cd07477">
    <property type="entry name" value="Peptidases_S8_Subtilisin_subset"/>
    <property type="match status" value="1"/>
</dbReference>
<dbReference type="AlphaFoldDB" id="A0A9X1ZWE3"/>
<evidence type="ECO:0000313" key="10">
    <source>
        <dbReference type="EMBL" id="MCL7746779.1"/>
    </source>
</evidence>
<evidence type="ECO:0000256" key="4">
    <source>
        <dbReference type="ARBA" id="ARBA00022729"/>
    </source>
</evidence>
<keyword evidence="11" id="KW-1185">Reference proteome</keyword>
<dbReference type="PRINTS" id="PR00723">
    <property type="entry name" value="SUBTILISIN"/>
</dbReference>
<comment type="similarity">
    <text evidence="1 7 8">Belongs to the peptidase S8 family.</text>
</comment>
<evidence type="ECO:0000256" key="7">
    <source>
        <dbReference type="PROSITE-ProRule" id="PRU01240"/>
    </source>
</evidence>
<dbReference type="Gene3D" id="3.40.50.200">
    <property type="entry name" value="Peptidase S8/S53 domain"/>
    <property type="match status" value="1"/>
</dbReference>
<keyword evidence="5 7" id="KW-0378">Hydrolase</keyword>
<evidence type="ECO:0000256" key="2">
    <source>
        <dbReference type="ARBA" id="ARBA00022670"/>
    </source>
</evidence>
<reference evidence="10" key="1">
    <citation type="submission" date="2022-02" db="EMBL/GenBank/DDBJ databases">
        <title>Halalkalibacter sp. nov. isolated from Lonar Lake, India.</title>
        <authorList>
            <person name="Joshi A."/>
            <person name="Thite S."/>
            <person name="Lodha T."/>
        </authorList>
    </citation>
    <scope>NUCLEOTIDE SEQUENCE</scope>
    <source>
        <strain evidence="10">MEB205</strain>
    </source>
</reference>
<dbReference type="PROSITE" id="PS00138">
    <property type="entry name" value="SUBTILASE_SER"/>
    <property type="match status" value="1"/>
</dbReference>
<feature type="active site" description="Charge relay system" evidence="7">
    <location>
        <position position="152"/>
    </location>
</feature>
<dbReference type="InterPro" id="IPR034202">
    <property type="entry name" value="Subtilisin_Carlsberg-like"/>
</dbReference>
<feature type="active site" description="Charge relay system" evidence="7">
    <location>
        <position position="308"/>
    </location>
</feature>